<comment type="caution">
    <text evidence="14">The sequence shown here is derived from an EMBL/GenBank/DDBJ whole genome shotgun (WGS) entry which is preliminary data.</text>
</comment>
<evidence type="ECO:0000256" key="11">
    <source>
        <dbReference type="ARBA" id="ARBA00023136"/>
    </source>
</evidence>
<dbReference type="EMBL" id="BMJC01000002">
    <property type="protein sequence ID" value="GGB00596.1"/>
    <property type="molecule type" value="Genomic_DNA"/>
</dbReference>
<comment type="subcellular location">
    <subcellularLocation>
        <location evidence="12 13">Cell membrane</location>
        <topology evidence="12 13">Multi-pass membrane protein</topology>
    </subcellularLocation>
    <subcellularLocation>
        <location evidence="1">Membrane</location>
        <topology evidence="1">Multi-pass membrane protein</topology>
    </subcellularLocation>
</comment>
<dbReference type="PANTHER" id="PTHR11058:SF21">
    <property type="entry name" value="NADH-QUINONE OXIDOREDUCTASE SUBUNIT A"/>
    <property type="match status" value="1"/>
</dbReference>
<dbReference type="Gene3D" id="1.20.58.1610">
    <property type="entry name" value="NADH:ubiquinone/plastoquinone oxidoreductase, chain 3"/>
    <property type="match status" value="1"/>
</dbReference>
<keyword evidence="6 12" id="KW-0874">Quinone</keyword>
<evidence type="ECO:0000256" key="9">
    <source>
        <dbReference type="ARBA" id="ARBA00023027"/>
    </source>
</evidence>
<dbReference type="RefSeq" id="WP_188931962.1">
    <property type="nucleotide sequence ID" value="NZ_BMJC01000002.1"/>
</dbReference>
<keyword evidence="7 12" id="KW-1278">Translocase</keyword>
<comment type="catalytic activity">
    <reaction evidence="12 13">
        <text>a quinone + NADH + 5 H(+)(in) = a quinol + NAD(+) + 4 H(+)(out)</text>
        <dbReference type="Rhea" id="RHEA:57888"/>
        <dbReference type="ChEBI" id="CHEBI:15378"/>
        <dbReference type="ChEBI" id="CHEBI:24646"/>
        <dbReference type="ChEBI" id="CHEBI:57540"/>
        <dbReference type="ChEBI" id="CHEBI:57945"/>
        <dbReference type="ChEBI" id="CHEBI:132124"/>
    </reaction>
</comment>
<comment type="similarity">
    <text evidence="2 12 13">Belongs to the complex I subunit 3 family.</text>
</comment>
<name>A0A8J2UD24_9BACT</name>
<dbReference type="PANTHER" id="PTHR11058">
    <property type="entry name" value="NADH-UBIQUINONE OXIDOREDUCTASE CHAIN 3"/>
    <property type="match status" value="1"/>
</dbReference>
<dbReference type="InterPro" id="IPR038430">
    <property type="entry name" value="NDAH_ubi_oxred_su3_sf"/>
</dbReference>
<comment type="subunit">
    <text evidence="12">NDH-1 is composed of 14 different subunits. Subunits NuoA, H, J, K, L, M, N constitute the membrane sector of the complex.</text>
</comment>
<protein>
    <recommendedName>
        <fullName evidence="12">NADH-quinone oxidoreductase subunit A</fullName>
        <ecNumber evidence="12">7.1.1.-</ecNumber>
    </recommendedName>
    <alternativeName>
        <fullName evidence="12">NADH dehydrogenase I subunit A</fullName>
    </alternativeName>
    <alternativeName>
        <fullName evidence="12">NDH-1 subunit A</fullName>
    </alternativeName>
    <alternativeName>
        <fullName evidence="12">NUO1</fullName>
    </alternativeName>
</protein>
<keyword evidence="15" id="KW-1185">Reference proteome</keyword>
<feature type="transmembrane region" description="Helical" evidence="12">
    <location>
        <begin position="98"/>
        <end position="125"/>
    </location>
</feature>
<dbReference type="GO" id="GO:0030964">
    <property type="term" value="C:NADH dehydrogenase complex"/>
    <property type="evidence" value="ECO:0007669"/>
    <property type="project" value="TreeGrafter"/>
</dbReference>
<dbReference type="EC" id="7.1.1.-" evidence="12"/>
<evidence type="ECO:0000256" key="6">
    <source>
        <dbReference type="ARBA" id="ARBA00022719"/>
    </source>
</evidence>
<dbReference type="InterPro" id="IPR023043">
    <property type="entry name" value="NAD(P)H_OxRDtase_bac/plastid"/>
</dbReference>
<gene>
    <name evidence="12 14" type="primary">nuoA</name>
    <name evidence="14" type="ORF">GCM10011511_24850</name>
</gene>
<evidence type="ECO:0000256" key="2">
    <source>
        <dbReference type="ARBA" id="ARBA00008472"/>
    </source>
</evidence>
<evidence type="ECO:0000256" key="3">
    <source>
        <dbReference type="ARBA" id="ARBA00022448"/>
    </source>
</evidence>
<keyword evidence="3 12" id="KW-0813">Transport</keyword>
<feature type="transmembrane region" description="Helical" evidence="12">
    <location>
        <begin position="12"/>
        <end position="36"/>
    </location>
</feature>
<reference evidence="14" key="1">
    <citation type="journal article" date="2014" name="Int. J. Syst. Evol. Microbiol.">
        <title>Complete genome sequence of Corynebacterium casei LMG S-19264T (=DSM 44701T), isolated from a smear-ripened cheese.</title>
        <authorList>
            <consortium name="US DOE Joint Genome Institute (JGI-PGF)"/>
            <person name="Walter F."/>
            <person name="Albersmeier A."/>
            <person name="Kalinowski J."/>
            <person name="Ruckert C."/>
        </authorList>
    </citation>
    <scope>NUCLEOTIDE SEQUENCE</scope>
    <source>
        <strain evidence="14">CGMCC 1.15448</strain>
    </source>
</reference>
<evidence type="ECO:0000256" key="1">
    <source>
        <dbReference type="ARBA" id="ARBA00004141"/>
    </source>
</evidence>
<keyword evidence="11 12" id="KW-0472">Membrane</keyword>
<dbReference type="GO" id="GO:0005886">
    <property type="term" value="C:plasma membrane"/>
    <property type="evidence" value="ECO:0007669"/>
    <property type="project" value="UniProtKB-SubCell"/>
</dbReference>
<keyword evidence="9 12" id="KW-0520">NAD</keyword>
<accession>A0A8J2UD24</accession>
<evidence type="ECO:0000313" key="15">
    <source>
        <dbReference type="Proteomes" id="UP000607559"/>
    </source>
</evidence>
<comment type="function">
    <text evidence="12">NDH-1 shuttles electrons from NADH, via FMN and iron-sulfur (Fe-S) centers, to quinones in the respiratory chain. The immediate electron acceptor for the enzyme in this species is believed to be a menaquinone. Couples the redox reaction to proton translocation (for every two electrons transferred, four hydrogen ions are translocated across the cytoplasmic membrane), and thus conserves the redox energy in a proton gradient.</text>
</comment>
<evidence type="ECO:0000256" key="13">
    <source>
        <dbReference type="RuleBase" id="RU003639"/>
    </source>
</evidence>
<dbReference type="GO" id="GO:0048038">
    <property type="term" value="F:quinone binding"/>
    <property type="evidence" value="ECO:0007669"/>
    <property type="project" value="UniProtKB-KW"/>
</dbReference>
<proteinExistence type="inferred from homology"/>
<keyword evidence="5 12" id="KW-0812">Transmembrane</keyword>
<dbReference type="AlphaFoldDB" id="A0A8J2UD24"/>
<dbReference type="Pfam" id="PF00507">
    <property type="entry name" value="Oxidored_q4"/>
    <property type="match status" value="1"/>
</dbReference>
<evidence type="ECO:0000256" key="5">
    <source>
        <dbReference type="ARBA" id="ARBA00022692"/>
    </source>
</evidence>
<dbReference type="GO" id="GO:0008137">
    <property type="term" value="F:NADH dehydrogenase (ubiquinone) activity"/>
    <property type="evidence" value="ECO:0007669"/>
    <property type="project" value="InterPro"/>
</dbReference>
<feature type="transmembrane region" description="Helical" evidence="12">
    <location>
        <begin position="66"/>
        <end position="92"/>
    </location>
</feature>
<reference evidence="14" key="2">
    <citation type="submission" date="2020-09" db="EMBL/GenBank/DDBJ databases">
        <authorList>
            <person name="Sun Q."/>
            <person name="Zhou Y."/>
        </authorList>
    </citation>
    <scope>NUCLEOTIDE SEQUENCE</scope>
    <source>
        <strain evidence="14">CGMCC 1.15448</strain>
    </source>
</reference>
<evidence type="ECO:0000256" key="7">
    <source>
        <dbReference type="ARBA" id="ARBA00022967"/>
    </source>
</evidence>
<keyword evidence="8 12" id="KW-1133">Transmembrane helix</keyword>
<evidence type="ECO:0000256" key="12">
    <source>
        <dbReference type="HAMAP-Rule" id="MF_01394"/>
    </source>
</evidence>
<keyword evidence="4 12" id="KW-1003">Cell membrane</keyword>
<dbReference type="InterPro" id="IPR000440">
    <property type="entry name" value="NADH_UbQ/plastoQ_OxRdtase_su3"/>
</dbReference>
<sequence length="150" mass="16825">MPSNESHSTLLWPLLLYTILVVILLAAILALSYLLGQRHDDRATGKPYEGGIEQTGAARLRFSAKFYLVAMLFVIFDVEAVFIMLWALGFYALGWRGYLGVLVFIGQLLVVLVYEWGIGALSIGADAKKILKEYKKIKLNSDEMVAKQPW</sequence>
<evidence type="ECO:0000256" key="10">
    <source>
        <dbReference type="ARBA" id="ARBA00023075"/>
    </source>
</evidence>
<keyword evidence="10" id="KW-0830">Ubiquinone</keyword>
<dbReference type="HAMAP" id="MF_01394">
    <property type="entry name" value="NDH1_NuoA"/>
    <property type="match status" value="1"/>
</dbReference>
<evidence type="ECO:0000256" key="8">
    <source>
        <dbReference type="ARBA" id="ARBA00022989"/>
    </source>
</evidence>
<evidence type="ECO:0000256" key="4">
    <source>
        <dbReference type="ARBA" id="ARBA00022475"/>
    </source>
</evidence>
<evidence type="ECO:0000313" key="14">
    <source>
        <dbReference type="EMBL" id="GGB00596.1"/>
    </source>
</evidence>
<dbReference type="GO" id="GO:0050136">
    <property type="term" value="F:NADH dehydrogenase (quinone) (non-electrogenic) activity"/>
    <property type="evidence" value="ECO:0007669"/>
    <property type="project" value="UniProtKB-UniRule"/>
</dbReference>
<organism evidence="14 15">
    <name type="scientific">Puia dinghuensis</name>
    <dbReference type="NCBI Taxonomy" id="1792502"/>
    <lineage>
        <taxon>Bacteria</taxon>
        <taxon>Pseudomonadati</taxon>
        <taxon>Bacteroidota</taxon>
        <taxon>Chitinophagia</taxon>
        <taxon>Chitinophagales</taxon>
        <taxon>Chitinophagaceae</taxon>
        <taxon>Puia</taxon>
    </lineage>
</organism>
<dbReference type="Proteomes" id="UP000607559">
    <property type="component" value="Unassembled WGS sequence"/>
</dbReference>